<dbReference type="ESTHER" id="9euro-a0a0u5cjx0">
    <property type="family name" value="Fungal_carboxylesterase_lipase"/>
</dbReference>
<evidence type="ECO:0000259" key="4">
    <source>
        <dbReference type="Pfam" id="PF00135"/>
    </source>
</evidence>
<dbReference type="OrthoDB" id="408631at2759"/>
<evidence type="ECO:0000313" key="5">
    <source>
        <dbReference type="EMBL" id="CEL11388.1"/>
    </source>
</evidence>
<protein>
    <recommendedName>
        <fullName evidence="3">Carboxylic ester hydrolase</fullName>
        <ecNumber evidence="3">3.1.1.-</ecNumber>
    </recommendedName>
</protein>
<dbReference type="PROSITE" id="PS00122">
    <property type="entry name" value="CARBOXYLESTERASE_B_1"/>
    <property type="match status" value="1"/>
</dbReference>
<keyword evidence="3" id="KW-0732">Signal</keyword>
<evidence type="ECO:0000313" key="6">
    <source>
        <dbReference type="Proteomes" id="UP000054771"/>
    </source>
</evidence>
<dbReference type="EC" id="3.1.1.-" evidence="3"/>
<feature type="domain" description="Carboxylesterase type B" evidence="4">
    <location>
        <begin position="352"/>
        <end position="473"/>
    </location>
</feature>
<dbReference type="InterPro" id="IPR050654">
    <property type="entry name" value="AChE-related_enzymes"/>
</dbReference>
<dbReference type="Pfam" id="PF00135">
    <property type="entry name" value="COesterase"/>
    <property type="match status" value="2"/>
</dbReference>
<gene>
    <name evidence="5" type="ORF">ASPCAL14490</name>
</gene>
<keyword evidence="6" id="KW-1185">Reference proteome</keyword>
<evidence type="ECO:0000256" key="2">
    <source>
        <dbReference type="ARBA" id="ARBA00022801"/>
    </source>
</evidence>
<dbReference type="PANTHER" id="PTHR43918:SF4">
    <property type="entry name" value="CARBOXYLIC ESTER HYDROLASE"/>
    <property type="match status" value="1"/>
</dbReference>
<dbReference type="SUPFAM" id="SSF53474">
    <property type="entry name" value="alpha/beta-Hydrolases"/>
    <property type="match status" value="1"/>
</dbReference>
<dbReference type="InterPro" id="IPR029058">
    <property type="entry name" value="AB_hydrolase_fold"/>
</dbReference>
<dbReference type="GO" id="GO:0052689">
    <property type="term" value="F:carboxylic ester hydrolase activity"/>
    <property type="evidence" value="ECO:0007669"/>
    <property type="project" value="TreeGrafter"/>
</dbReference>
<evidence type="ECO:0000256" key="1">
    <source>
        <dbReference type="ARBA" id="ARBA00005964"/>
    </source>
</evidence>
<evidence type="ECO:0000256" key="3">
    <source>
        <dbReference type="RuleBase" id="RU361235"/>
    </source>
</evidence>
<dbReference type="PANTHER" id="PTHR43918">
    <property type="entry name" value="ACETYLCHOLINESTERASE"/>
    <property type="match status" value="1"/>
</dbReference>
<dbReference type="OMA" id="DMYTYAY"/>
<comment type="similarity">
    <text evidence="1 3">Belongs to the type-B carboxylesterase/lipase family.</text>
</comment>
<dbReference type="Gene3D" id="3.40.50.1820">
    <property type="entry name" value="alpha/beta hydrolase"/>
    <property type="match status" value="1"/>
</dbReference>
<dbReference type="EMBL" id="CDMC01000025">
    <property type="protein sequence ID" value="CEL11388.1"/>
    <property type="molecule type" value="Genomic_DNA"/>
</dbReference>
<organism evidence="5 6">
    <name type="scientific">Aspergillus calidoustus</name>
    <dbReference type="NCBI Taxonomy" id="454130"/>
    <lineage>
        <taxon>Eukaryota</taxon>
        <taxon>Fungi</taxon>
        <taxon>Dikarya</taxon>
        <taxon>Ascomycota</taxon>
        <taxon>Pezizomycotina</taxon>
        <taxon>Eurotiomycetes</taxon>
        <taxon>Eurotiomycetidae</taxon>
        <taxon>Eurotiales</taxon>
        <taxon>Aspergillaceae</taxon>
        <taxon>Aspergillus</taxon>
        <taxon>Aspergillus subgen. Nidulantes</taxon>
    </lineage>
</organism>
<sequence length="492" mass="54097">MRTLTMLLAFLEILLSTTAYAGQLQVQTTSGTVHGFYNNTERTVRAFLGVPYAEAPTGGLRFAPPVLRKMSSAPMSATTFGPLCPSENRFDPGSIADILPYLPWGDTMAEDCLKLNIWTPSARRNGDQQAAVMMFIHGGAFTGGGSSIAYFDGTNIVQDNNDIIVVTLNYRLGVFGFPNAPGLRDGEQNVGIMDQRLAVEWVHKNIAKFGGDPARIMLFGQSAGSISTDMYTYAYYNDPIIHAAAMQSGTASLLTSSDSSHRNWNNLSKKLGCATADPSENLQCMRDLPFQDILSETVDGLYFFIPVQDNKIIFADYESRTKQGKVAKIATLMGSNERESSVNYPLNSTIDQVDHGVVSLLTQIPFQCPTARSSIWRVQSGVPVWRYIYHGNWTNISPAPFLGAYHSSELPMIFGTYYKAGSPPTPEQIKASEYIQGAWVSFARDPESLSTKYNWPKHKQPDRQIVDLALENALTAGFSPAARWDTLCGLVL</sequence>
<dbReference type="STRING" id="454130.A0A0U5CJX0"/>
<reference evidence="6" key="1">
    <citation type="journal article" date="2016" name="Genome Announc.">
        <title>Draft genome sequences of fungus Aspergillus calidoustus.</title>
        <authorList>
            <person name="Horn F."/>
            <person name="Linde J."/>
            <person name="Mattern D.J."/>
            <person name="Walther G."/>
            <person name="Guthke R."/>
            <person name="Scherlach K."/>
            <person name="Martin K."/>
            <person name="Brakhage A.A."/>
            <person name="Petzke L."/>
            <person name="Valiante V."/>
        </authorList>
    </citation>
    <scope>NUCLEOTIDE SEQUENCE [LARGE SCALE GENOMIC DNA]</scope>
    <source>
        <strain evidence="6">SF006504</strain>
    </source>
</reference>
<feature type="signal peptide" evidence="3">
    <location>
        <begin position="1"/>
        <end position="21"/>
    </location>
</feature>
<accession>A0A0U5CJX0</accession>
<feature type="domain" description="Carboxylesterase type B" evidence="4">
    <location>
        <begin position="24"/>
        <end position="346"/>
    </location>
</feature>
<dbReference type="AlphaFoldDB" id="A0A0U5CJX0"/>
<name>A0A0U5CJX0_ASPCI</name>
<dbReference type="InterPro" id="IPR002018">
    <property type="entry name" value="CarbesteraseB"/>
</dbReference>
<dbReference type="InterPro" id="IPR019826">
    <property type="entry name" value="Carboxylesterase_B_AS"/>
</dbReference>
<dbReference type="Proteomes" id="UP000054771">
    <property type="component" value="Unassembled WGS sequence"/>
</dbReference>
<feature type="chain" id="PRO_5006773341" description="Carboxylic ester hydrolase" evidence="3">
    <location>
        <begin position="22"/>
        <end position="492"/>
    </location>
</feature>
<keyword evidence="2 3" id="KW-0378">Hydrolase</keyword>
<proteinExistence type="inferred from homology"/>